<gene>
    <name evidence="7" type="ORF">GCM10009801_02560</name>
</gene>
<dbReference type="EMBL" id="BAAAPE010000001">
    <property type="protein sequence ID" value="GAA2060759.1"/>
    <property type="molecule type" value="Genomic_DNA"/>
</dbReference>
<dbReference type="Gene3D" id="1.10.357.10">
    <property type="entry name" value="Tetracycline Repressor, domain 2"/>
    <property type="match status" value="1"/>
</dbReference>
<evidence type="ECO:0000256" key="4">
    <source>
        <dbReference type="PROSITE-ProRule" id="PRU00335"/>
    </source>
</evidence>
<organism evidence="7 8">
    <name type="scientific">Streptomyces albiaxialis</name>
    <dbReference type="NCBI Taxonomy" id="329523"/>
    <lineage>
        <taxon>Bacteria</taxon>
        <taxon>Bacillati</taxon>
        <taxon>Actinomycetota</taxon>
        <taxon>Actinomycetes</taxon>
        <taxon>Kitasatosporales</taxon>
        <taxon>Streptomycetaceae</taxon>
        <taxon>Streptomyces</taxon>
    </lineage>
</organism>
<reference evidence="8" key="1">
    <citation type="journal article" date="2019" name="Int. J. Syst. Evol. Microbiol.">
        <title>The Global Catalogue of Microorganisms (GCM) 10K type strain sequencing project: providing services to taxonomists for standard genome sequencing and annotation.</title>
        <authorList>
            <consortium name="The Broad Institute Genomics Platform"/>
            <consortium name="The Broad Institute Genome Sequencing Center for Infectious Disease"/>
            <person name="Wu L."/>
            <person name="Ma J."/>
        </authorList>
    </citation>
    <scope>NUCLEOTIDE SEQUENCE [LARGE SCALE GENOMIC DNA]</scope>
    <source>
        <strain evidence="8">JCM 15478</strain>
    </source>
</reference>
<dbReference type="InterPro" id="IPR049445">
    <property type="entry name" value="TetR_SbtR-like_C"/>
</dbReference>
<dbReference type="Pfam" id="PF00440">
    <property type="entry name" value="TetR_N"/>
    <property type="match status" value="1"/>
</dbReference>
<evidence type="ECO:0000313" key="8">
    <source>
        <dbReference type="Proteomes" id="UP001500016"/>
    </source>
</evidence>
<keyword evidence="1" id="KW-0805">Transcription regulation</keyword>
<dbReference type="InterPro" id="IPR001647">
    <property type="entry name" value="HTH_TetR"/>
</dbReference>
<name>A0ABP5H0J3_9ACTN</name>
<evidence type="ECO:0000256" key="1">
    <source>
        <dbReference type="ARBA" id="ARBA00023015"/>
    </source>
</evidence>
<dbReference type="InterPro" id="IPR009057">
    <property type="entry name" value="Homeodomain-like_sf"/>
</dbReference>
<comment type="caution">
    <text evidence="7">The sequence shown here is derived from an EMBL/GenBank/DDBJ whole genome shotgun (WGS) entry which is preliminary data.</text>
</comment>
<dbReference type="Pfam" id="PF21597">
    <property type="entry name" value="TetR_C_43"/>
    <property type="match status" value="1"/>
</dbReference>
<dbReference type="InterPro" id="IPR036271">
    <property type="entry name" value="Tet_transcr_reg_TetR-rel_C_sf"/>
</dbReference>
<feature type="compositionally biased region" description="Polar residues" evidence="5">
    <location>
        <begin position="1"/>
        <end position="12"/>
    </location>
</feature>
<dbReference type="SUPFAM" id="SSF48498">
    <property type="entry name" value="Tetracyclin repressor-like, C-terminal domain"/>
    <property type="match status" value="1"/>
</dbReference>
<dbReference type="SUPFAM" id="SSF46689">
    <property type="entry name" value="Homeodomain-like"/>
    <property type="match status" value="1"/>
</dbReference>
<dbReference type="Proteomes" id="UP001500016">
    <property type="component" value="Unassembled WGS sequence"/>
</dbReference>
<evidence type="ECO:0000256" key="3">
    <source>
        <dbReference type="ARBA" id="ARBA00023163"/>
    </source>
</evidence>
<dbReference type="PANTHER" id="PTHR30055">
    <property type="entry name" value="HTH-TYPE TRANSCRIPTIONAL REGULATOR RUTR"/>
    <property type="match status" value="1"/>
</dbReference>
<evidence type="ECO:0000256" key="2">
    <source>
        <dbReference type="ARBA" id="ARBA00023125"/>
    </source>
</evidence>
<sequence length="222" mass="24092">MGSATRTANATGASVPRSRADAARNRERILAAAREAFVVHGPEAPLDEIARSAGVGNATVYRHFPDRDALVHGVVLSVTERIAERAREAMEEEESPFEALRRYVRGAAEERIGALCPMISERFDRADPALDAAATRVEDLTRLLLERAQEAGEVRTDIGVGDVTVALSQLTRPLPGVATQGLAPFAERHVRLYLDGLRAPAKSELPGQPATLEDLRQQHCRS</sequence>
<keyword evidence="8" id="KW-1185">Reference proteome</keyword>
<protein>
    <submittedName>
        <fullName evidence="7">TetR/AcrR family transcriptional regulator</fullName>
    </submittedName>
</protein>
<dbReference type="PROSITE" id="PS50977">
    <property type="entry name" value="HTH_TETR_2"/>
    <property type="match status" value="1"/>
</dbReference>
<evidence type="ECO:0000256" key="5">
    <source>
        <dbReference type="SAM" id="MobiDB-lite"/>
    </source>
</evidence>
<proteinExistence type="predicted"/>
<keyword evidence="2 4" id="KW-0238">DNA-binding</keyword>
<accession>A0ABP5H0J3</accession>
<evidence type="ECO:0000313" key="7">
    <source>
        <dbReference type="EMBL" id="GAA2060759.1"/>
    </source>
</evidence>
<dbReference type="InterPro" id="IPR050109">
    <property type="entry name" value="HTH-type_TetR-like_transc_reg"/>
</dbReference>
<evidence type="ECO:0000259" key="6">
    <source>
        <dbReference type="PROSITE" id="PS50977"/>
    </source>
</evidence>
<dbReference type="RefSeq" id="WP_344523017.1">
    <property type="nucleotide sequence ID" value="NZ_BAAAPE010000001.1"/>
</dbReference>
<dbReference type="PRINTS" id="PR00455">
    <property type="entry name" value="HTHTETR"/>
</dbReference>
<feature type="domain" description="HTH tetR-type" evidence="6">
    <location>
        <begin position="23"/>
        <end position="82"/>
    </location>
</feature>
<feature type="DNA-binding region" description="H-T-H motif" evidence="4">
    <location>
        <begin position="45"/>
        <end position="64"/>
    </location>
</feature>
<dbReference type="PANTHER" id="PTHR30055:SF234">
    <property type="entry name" value="HTH-TYPE TRANSCRIPTIONAL REGULATOR BETI"/>
    <property type="match status" value="1"/>
</dbReference>
<keyword evidence="3" id="KW-0804">Transcription</keyword>
<feature type="region of interest" description="Disordered" evidence="5">
    <location>
        <begin position="1"/>
        <end position="21"/>
    </location>
</feature>